<protein>
    <recommendedName>
        <fullName evidence="3">DNA (cytosine-5-)-methyltransferase</fullName>
    </recommendedName>
</protein>
<organism evidence="1 2">
    <name type="scientific">Leucobacter soli</name>
    <dbReference type="NCBI Taxonomy" id="2812850"/>
    <lineage>
        <taxon>Bacteria</taxon>
        <taxon>Bacillati</taxon>
        <taxon>Actinomycetota</taxon>
        <taxon>Actinomycetes</taxon>
        <taxon>Micrococcales</taxon>
        <taxon>Microbacteriaceae</taxon>
        <taxon>Leucobacter</taxon>
    </lineage>
</organism>
<dbReference type="Proteomes" id="UP000693892">
    <property type="component" value="Unassembled WGS sequence"/>
</dbReference>
<comment type="caution">
    <text evidence="1">The sequence shown here is derived from an EMBL/GenBank/DDBJ whole genome shotgun (WGS) entry which is preliminary data.</text>
</comment>
<dbReference type="AlphaFoldDB" id="A0A916NWN6"/>
<keyword evidence="2" id="KW-1185">Reference proteome</keyword>
<dbReference type="EMBL" id="CAJVAP010000030">
    <property type="protein sequence ID" value="CAG7618345.1"/>
    <property type="molecule type" value="Genomic_DNA"/>
</dbReference>
<reference evidence="1" key="1">
    <citation type="submission" date="2021-06" db="EMBL/GenBank/DDBJ databases">
        <authorList>
            <person name="Criscuolo A."/>
        </authorList>
    </citation>
    <scope>NUCLEOTIDE SEQUENCE</scope>
    <source>
        <strain evidence="1">CIP111803</strain>
    </source>
</reference>
<accession>A0A916NWN6</accession>
<proteinExistence type="predicted"/>
<name>A0A916NWN6_9MICO</name>
<dbReference type="RefSeq" id="WP_218116127.1">
    <property type="nucleotide sequence ID" value="NZ_CAJVAP010000030.1"/>
</dbReference>
<sequence length="234" mass="25805">MRPILLDLFCCEGGAAMGYSQAGFDVLGVDKDPQPLYPFWFHQGDVLDVLDRLWAGLGVEFVHPDGRRRMLFAEQIAVRHASPPCQALSTITPDKSEHVNLIPDVRERLQRSPRPYVIENVEGARSELVAPVRLCGSSFGLAVRRHRLFESSVPLAALPCDHAAQGTPVGVYGALRSRHWARPGGSSRGRKATSLEEAREAMGMPWASWHGCTQAIPPAMTEFIGRQLTKDVRA</sequence>
<evidence type="ECO:0008006" key="3">
    <source>
        <dbReference type="Google" id="ProtNLM"/>
    </source>
</evidence>
<evidence type="ECO:0000313" key="2">
    <source>
        <dbReference type="Proteomes" id="UP000693892"/>
    </source>
</evidence>
<gene>
    <name evidence="1" type="ORF">LEUCIP111803_02195</name>
</gene>
<evidence type="ECO:0000313" key="1">
    <source>
        <dbReference type="EMBL" id="CAG7618345.1"/>
    </source>
</evidence>